<feature type="domain" description="Peptidase C1A papain C-terminal" evidence="4">
    <location>
        <begin position="142"/>
        <end position="376"/>
    </location>
</feature>
<keyword evidence="6" id="KW-1185">Reference proteome</keyword>
<comment type="similarity">
    <text evidence="1">Belongs to the peptidase C1 family.</text>
</comment>
<dbReference type="Pfam" id="PF00112">
    <property type="entry name" value="Peptidase_C1"/>
    <property type="match status" value="1"/>
</dbReference>
<protein>
    <recommendedName>
        <fullName evidence="4">Peptidase C1A papain C-terminal domain-containing protein</fullName>
    </recommendedName>
</protein>
<comment type="caution">
    <text evidence="5">The sequence shown here is derived from an EMBL/GenBank/DDBJ whole genome shotgun (WGS) entry which is preliminary data.</text>
</comment>
<dbReference type="Proteomes" id="UP001445335">
    <property type="component" value="Unassembled WGS sequence"/>
</dbReference>
<accession>A0AAW1REB7</accession>
<dbReference type="InterPro" id="IPR038765">
    <property type="entry name" value="Papain-like_cys_pep_sf"/>
</dbReference>
<dbReference type="Gene3D" id="3.90.70.10">
    <property type="entry name" value="Cysteine proteinases"/>
    <property type="match status" value="1"/>
</dbReference>
<proteinExistence type="inferred from homology"/>
<name>A0AAW1REB7_9CHLO</name>
<evidence type="ECO:0000256" key="2">
    <source>
        <dbReference type="ARBA" id="ARBA00023157"/>
    </source>
</evidence>
<keyword evidence="2" id="KW-1015">Disulfide bond</keyword>
<gene>
    <name evidence="5" type="ORF">WJX81_008029</name>
</gene>
<dbReference type="InterPro" id="IPR025660">
    <property type="entry name" value="Pept_his_AS"/>
</dbReference>
<evidence type="ECO:0000256" key="3">
    <source>
        <dbReference type="SAM" id="SignalP"/>
    </source>
</evidence>
<dbReference type="GO" id="GO:0006508">
    <property type="term" value="P:proteolysis"/>
    <property type="evidence" value="ECO:0007669"/>
    <property type="project" value="InterPro"/>
</dbReference>
<dbReference type="CDD" id="cd02248">
    <property type="entry name" value="Peptidase_C1A"/>
    <property type="match status" value="1"/>
</dbReference>
<dbReference type="SUPFAM" id="SSF54001">
    <property type="entry name" value="Cysteine proteinases"/>
    <property type="match status" value="1"/>
</dbReference>
<dbReference type="EMBL" id="JALJOU010000042">
    <property type="protein sequence ID" value="KAK9832111.1"/>
    <property type="molecule type" value="Genomic_DNA"/>
</dbReference>
<dbReference type="AlphaFoldDB" id="A0AAW1REB7"/>
<evidence type="ECO:0000259" key="4">
    <source>
        <dbReference type="SMART" id="SM00645"/>
    </source>
</evidence>
<dbReference type="GO" id="GO:0008234">
    <property type="term" value="F:cysteine-type peptidase activity"/>
    <property type="evidence" value="ECO:0007669"/>
    <property type="project" value="InterPro"/>
</dbReference>
<feature type="signal peptide" evidence="3">
    <location>
        <begin position="1"/>
        <end position="25"/>
    </location>
</feature>
<sequence length="423" mass="44645">MNFFGWRSCCALLLAVLCAAPLAAGKAFGDSHHFALSVQRAKADPRGAFAEWAAHFGRGYAAGSDEFEARLGVWLHTLRHVLAAPLADAMVPVNGFADLGDDEFRAAYLGQVTPEDDEGNVALGGTVGKRKAEKYRYEHVQPPAAVDWRPKEIIGPVKDQHVNGSACGCCWAFATIGTAECMVAMATGKVLSLSEQQLIDCDRGPPLYDLGCDGGNFEGGILYISENGIDLESDYPYLAKDSVCRRASGKKKEGRRAAALDGFGDIPRANETALMQAVSQHPSTVAVCCGPFIEAWRNYTGGIFDIAGATVPGGCTRPLDHALVAVGYGTTAQGQGFWVLKNSWGAHWGDRGFMYVPRNTGGKGACGLAAAPGYAIKKGVNAEGDALIDAATWSKPDPSAALTMSRAERLSLGSARAAITPAL</sequence>
<dbReference type="InterPro" id="IPR013128">
    <property type="entry name" value="Peptidase_C1A"/>
</dbReference>
<organism evidence="5 6">
    <name type="scientific">Elliptochloris bilobata</name>
    <dbReference type="NCBI Taxonomy" id="381761"/>
    <lineage>
        <taxon>Eukaryota</taxon>
        <taxon>Viridiplantae</taxon>
        <taxon>Chlorophyta</taxon>
        <taxon>core chlorophytes</taxon>
        <taxon>Trebouxiophyceae</taxon>
        <taxon>Trebouxiophyceae incertae sedis</taxon>
        <taxon>Elliptochloris clade</taxon>
        <taxon>Elliptochloris</taxon>
    </lineage>
</organism>
<dbReference type="InterPro" id="IPR025661">
    <property type="entry name" value="Pept_asp_AS"/>
</dbReference>
<dbReference type="InterPro" id="IPR039417">
    <property type="entry name" value="Peptidase_C1A_papain-like"/>
</dbReference>
<evidence type="ECO:0000313" key="5">
    <source>
        <dbReference type="EMBL" id="KAK9832111.1"/>
    </source>
</evidence>
<keyword evidence="3" id="KW-0732">Signal</keyword>
<dbReference type="InterPro" id="IPR000668">
    <property type="entry name" value="Peptidase_C1A_C"/>
</dbReference>
<evidence type="ECO:0000256" key="1">
    <source>
        <dbReference type="ARBA" id="ARBA00008455"/>
    </source>
</evidence>
<reference evidence="5 6" key="1">
    <citation type="journal article" date="2024" name="Nat. Commun.">
        <title>Phylogenomics reveals the evolutionary origins of lichenization in chlorophyte algae.</title>
        <authorList>
            <person name="Puginier C."/>
            <person name="Libourel C."/>
            <person name="Otte J."/>
            <person name="Skaloud P."/>
            <person name="Haon M."/>
            <person name="Grisel S."/>
            <person name="Petersen M."/>
            <person name="Berrin J.G."/>
            <person name="Delaux P.M."/>
            <person name="Dal Grande F."/>
            <person name="Keller J."/>
        </authorList>
    </citation>
    <scope>NUCLEOTIDE SEQUENCE [LARGE SCALE GENOMIC DNA]</scope>
    <source>
        <strain evidence="5 6">SAG 245.80</strain>
    </source>
</reference>
<dbReference type="SMART" id="SM00645">
    <property type="entry name" value="Pept_C1"/>
    <property type="match status" value="1"/>
</dbReference>
<feature type="chain" id="PRO_5044024962" description="Peptidase C1A papain C-terminal domain-containing protein" evidence="3">
    <location>
        <begin position="26"/>
        <end position="423"/>
    </location>
</feature>
<dbReference type="PROSITE" id="PS00639">
    <property type="entry name" value="THIOL_PROTEASE_HIS"/>
    <property type="match status" value="1"/>
</dbReference>
<dbReference type="PROSITE" id="PS00640">
    <property type="entry name" value="THIOL_PROTEASE_ASN"/>
    <property type="match status" value="1"/>
</dbReference>
<dbReference type="PRINTS" id="PR00705">
    <property type="entry name" value="PAPAIN"/>
</dbReference>
<evidence type="ECO:0000313" key="6">
    <source>
        <dbReference type="Proteomes" id="UP001445335"/>
    </source>
</evidence>
<dbReference type="PANTHER" id="PTHR12411">
    <property type="entry name" value="CYSTEINE PROTEASE FAMILY C1-RELATED"/>
    <property type="match status" value="1"/>
</dbReference>